<evidence type="ECO:0000313" key="16">
    <source>
        <dbReference type="Proteomes" id="UP001253545"/>
    </source>
</evidence>
<dbReference type="Pfam" id="PF10410">
    <property type="entry name" value="DnaB_bind"/>
    <property type="match status" value="1"/>
</dbReference>
<keyword evidence="6 12" id="KW-0479">Metal-binding</keyword>
<dbReference type="RefSeq" id="WP_311366920.1">
    <property type="nucleotide sequence ID" value="NZ_JAVRHX010000001.1"/>
</dbReference>
<dbReference type="SMART" id="SM00766">
    <property type="entry name" value="DnaG_DnaB_bind"/>
    <property type="match status" value="1"/>
</dbReference>
<comment type="domain">
    <text evidence="12">Contains an N-terminal zinc-binding domain, a central core domain that contains the primase activity, and a C-terminal DnaB-binding domain.</text>
</comment>
<dbReference type="InterPro" id="IPR036977">
    <property type="entry name" value="DNA_primase_Znf_CHC2"/>
</dbReference>
<dbReference type="InterPro" id="IPR006171">
    <property type="entry name" value="TOPRIM_dom"/>
</dbReference>
<evidence type="ECO:0000256" key="12">
    <source>
        <dbReference type="HAMAP-Rule" id="MF_00974"/>
    </source>
</evidence>
<dbReference type="InterPro" id="IPR002694">
    <property type="entry name" value="Znf_CHC2"/>
</dbReference>
<dbReference type="Gene3D" id="3.90.980.10">
    <property type="entry name" value="DNA primase, catalytic core, N-terminal domain"/>
    <property type="match status" value="1"/>
</dbReference>
<dbReference type="EC" id="2.7.7.101" evidence="12"/>
<evidence type="ECO:0000256" key="3">
    <source>
        <dbReference type="ARBA" id="ARBA00022679"/>
    </source>
</evidence>
<keyword evidence="11 12" id="KW-0804">Transcription</keyword>
<dbReference type="PANTHER" id="PTHR30313:SF2">
    <property type="entry name" value="DNA PRIMASE"/>
    <property type="match status" value="1"/>
</dbReference>
<dbReference type="SUPFAM" id="SSF57783">
    <property type="entry name" value="Zinc beta-ribbon"/>
    <property type="match status" value="1"/>
</dbReference>
<evidence type="ECO:0000256" key="4">
    <source>
        <dbReference type="ARBA" id="ARBA00022695"/>
    </source>
</evidence>
<comment type="caution">
    <text evidence="15">The sequence shown here is derived from an EMBL/GenBank/DDBJ whole genome shotgun (WGS) entry which is preliminary data.</text>
</comment>
<gene>
    <name evidence="12 15" type="primary">dnaG</name>
    <name evidence="15" type="ORF">RM552_00915</name>
</gene>
<keyword evidence="16" id="KW-1185">Reference proteome</keyword>
<dbReference type="InterPro" id="IPR006295">
    <property type="entry name" value="DNA_primase_DnaG"/>
</dbReference>
<protein>
    <recommendedName>
        <fullName evidence="12 13">DNA primase</fullName>
        <ecNumber evidence="12">2.7.7.101</ecNumber>
    </recommendedName>
</protein>
<comment type="similarity">
    <text evidence="12 13">Belongs to the DnaG primase family.</text>
</comment>
<evidence type="ECO:0000256" key="9">
    <source>
        <dbReference type="ARBA" id="ARBA00022842"/>
    </source>
</evidence>
<dbReference type="InterPro" id="IPR050219">
    <property type="entry name" value="DnaG_primase"/>
</dbReference>
<dbReference type="InterPro" id="IPR030846">
    <property type="entry name" value="DnaG_bac"/>
</dbReference>
<evidence type="ECO:0000256" key="1">
    <source>
        <dbReference type="ARBA" id="ARBA00022478"/>
    </source>
</evidence>
<keyword evidence="9" id="KW-0460">Magnesium</keyword>
<dbReference type="InterPro" id="IPR013173">
    <property type="entry name" value="DNA_primase_DnaG_DnaB-bd_dom"/>
</dbReference>
<dbReference type="PIRSF" id="PIRSF002811">
    <property type="entry name" value="DnaG"/>
    <property type="match status" value="1"/>
</dbReference>
<dbReference type="Proteomes" id="UP001253545">
    <property type="component" value="Unassembled WGS sequence"/>
</dbReference>
<evidence type="ECO:0000256" key="11">
    <source>
        <dbReference type="ARBA" id="ARBA00023163"/>
    </source>
</evidence>
<evidence type="ECO:0000256" key="5">
    <source>
        <dbReference type="ARBA" id="ARBA00022705"/>
    </source>
</evidence>
<evidence type="ECO:0000259" key="14">
    <source>
        <dbReference type="PROSITE" id="PS50880"/>
    </source>
</evidence>
<dbReference type="Gene3D" id="3.90.580.10">
    <property type="entry name" value="Zinc finger, CHC2-type domain"/>
    <property type="match status" value="1"/>
</dbReference>
<dbReference type="NCBIfam" id="TIGR01391">
    <property type="entry name" value="dnaG"/>
    <property type="match status" value="1"/>
</dbReference>
<dbReference type="Pfam" id="PF01807">
    <property type="entry name" value="Zn_ribbon_DnaG"/>
    <property type="match status" value="1"/>
</dbReference>
<evidence type="ECO:0000256" key="6">
    <source>
        <dbReference type="ARBA" id="ARBA00022723"/>
    </source>
</evidence>
<comment type="cofactor">
    <cofactor evidence="12 13">
        <name>Zn(2+)</name>
        <dbReference type="ChEBI" id="CHEBI:29105"/>
    </cofactor>
    <text evidence="12 13">Binds 1 zinc ion per monomer.</text>
</comment>
<name>A0ABU2ZL96_9ALTE</name>
<feature type="zinc finger region" description="CHC2-type" evidence="12">
    <location>
        <begin position="40"/>
        <end position="64"/>
    </location>
</feature>
<comment type="catalytic activity">
    <reaction evidence="12">
        <text>ssDNA + n NTP = ssDNA/pppN(pN)n-1 hybrid + (n-1) diphosphate.</text>
        <dbReference type="EC" id="2.7.7.101"/>
    </reaction>
</comment>
<evidence type="ECO:0000256" key="8">
    <source>
        <dbReference type="ARBA" id="ARBA00022833"/>
    </source>
</evidence>
<evidence type="ECO:0000256" key="10">
    <source>
        <dbReference type="ARBA" id="ARBA00023125"/>
    </source>
</evidence>
<dbReference type="Gene3D" id="1.20.50.20">
    <property type="entry name" value="DnaG, RNA polymerase domain, helical bundle"/>
    <property type="match status" value="1"/>
</dbReference>
<keyword evidence="5 12" id="KW-0235">DNA replication</keyword>
<dbReference type="HAMAP" id="MF_00974">
    <property type="entry name" value="DNA_primase_DnaG"/>
    <property type="match status" value="1"/>
</dbReference>
<comment type="subunit">
    <text evidence="12">Monomer. Interacts with DnaB.</text>
</comment>
<dbReference type="SMART" id="SM00400">
    <property type="entry name" value="ZnF_CHCC"/>
    <property type="match status" value="1"/>
</dbReference>
<keyword evidence="4 12" id="KW-0548">Nucleotidyltransferase</keyword>
<sequence>MAGRIPNDFIDDLIARSDIVDIIDSRVKLKKAGRNYQACCPFHNEKTPSFSVSQEKQFYYCFGCGAKGNVISFIMDYDRLDFVEAIEDLAGQYGLEVPREQGKAGANPKPDKNEREQDYQLMEQVAQFFEHQLKHHENADKVINYLKNRGLTGQVVKHWGIGYAPSEWDGVTSKFGIKPEQIKRLIDLKLINENDNKRRYDFFRNRVMFPIRDKRGRVVAFGGRIIDEDGPKYLNSPETRLFHKGYELYGLYQTRQANRQLSRVLVVEGYMDVVALSQFEINYAVAALGTATTPEHIQMLFKSTSEVVCCYDGDRAGRDAAWRALENALAFLQDGKVMKFLFLPDGEDPDSMVRKIGKDAFEALMAKAKPLSSFFFDNLTDKHPVDSIEGKAALKAQAIPLIDNIVGENQRGLMHAQLKRVCGEGDGHDYSNDVKKANQQRKIKKMDYAEPQQLSLSPVRMMIRLLLESPSLATEVKLADPSMLNPRMIKGLPMLLEIHQYCQKSPSANTAQVFEAFREHRHIAHLSQLFMSPIENKIDLSAEYVACFKTLVKWQVEARLDSLMAKQSMQPLSQSETEELTLLLKESDR</sequence>
<dbReference type="InterPro" id="IPR013264">
    <property type="entry name" value="DNAG_N"/>
</dbReference>
<dbReference type="PROSITE" id="PS50880">
    <property type="entry name" value="TOPRIM"/>
    <property type="match status" value="1"/>
</dbReference>
<dbReference type="SMART" id="SM00493">
    <property type="entry name" value="TOPRIM"/>
    <property type="match status" value="1"/>
</dbReference>
<dbReference type="CDD" id="cd03364">
    <property type="entry name" value="TOPRIM_DnaG_primases"/>
    <property type="match status" value="1"/>
</dbReference>
<keyword evidence="7 12" id="KW-0863">Zinc-finger</keyword>
<dbReference type="Pfam" id="PF08275">
    <property type="entry name" value="DNAG_N"/>
    <property type="match status" value="1"/>
</dbReference>
<dbReference type="PANTHER" id="PTHR30313">
    <property type="entry name" value="DNA PRIMASE"/>
    <property type="match status" value="1"/>
</dbReference>
<feature type="domain" description="Toprim" evidence="14">
    <location>
        <begin position="262"/>
        <end position="344"/>
    </location>
</feature>
<dbReference type="Pfam" id="PF13155">
    <property type="entry name" value="Toprim_2"/>
    <property type="match status" value="1"/>
</dbReference>
<reference evidence="15 16" key="1">
    <citation type="submission" date="2023-09" db="EMBL/GenBank/DDBJ databases">
        <authorList>
            <person name="Rey-Velasco X."/>
        </authorList>
    </citation>
    <scope>NUCLEOTIDE SEQUENCE [LARGE SCALE GENOMIC DNA]</scope>
    <source>
        <strain evidence="15 16">P117</strain>
    </source>
</reference>
<comment type="function">
    <text evidence="12 13">RNA polymerase that catalyzes the synthesis of short RNA molecules used as primers for DNA polymerase during DNA replication.</text>
</comment>
<dbReference type="Pfam" id="PF08278">
    <property type="entry name" value="DnaG_DnaB_bind"/>
    <property type="match status" value="1"/>
</dbReference>
<evidence type="ECO:0000256" key="7">
    <source>
        <dbReference type="ARBA" id="ARBA00022771"/>
    </source>
</evidence>
<dbReference type="SUPFAM" id="SSF117023">
    <property type="entry name" value="DNA primase DnaG, C-terminal domain"/>
    <property type="match status" value="1"/>
</dbReference>
<keyword evidence="8 12" id="KW-0862">Zinc</keyword>
<evidence type="ECO:0000256" key="2">
    <source>
        <dbReference type="ARBA" id="ARBA00022515"/>
    </source>
</evidence>
<dbReference type="SUPFAM" id="SSF56731">
    <property type="entry name" value="DNA primase core"/>
    <property type="match status" value="1"/>
</dbReference>
<dbReference type="InterPro" id="IPR037068">
    <property type="entry name" value="DNA_primase_core_N_sf"/>
</dbReference>
<accession>A0ABU2ZL96</accession>
<evidence type="ECO:0000313" key="15">
    <source>
        <dbReference type="EMBL" id="MDT0593400.1"/>
    </source>
</evidence>
<dbReference type="InterPro" id="IPR016136">
    <property type="entry name" value="DNA_helicase_N/primase_C"/>
</dbReference>
<proteinExistence type="inferred from homology"/>
<dbReference type="InterPro" id="IPR019475">
    <property type="entry name" value="DNA_primase_DnaB-bd"/>
</dbReference>
<organism evidence="15 16">
    <name type="scientific">Glaciecola petra</name>
    <dbReference type="NCBI Taxonomy" id="3075602"/>
    <lineage>
        <taxon>Bacteria</taxon>
        <taxon>Pseudomonadati</taxon>
        <taxon>Pseudomonadota</taxon>
        <taxon>Gammaproteobacteria</taxon>
        <taxon>Alteromonadales</taxon>
        <taxon>Alteromonadaceae</taxon>
        <taxon>Glaciecola</taxon>
    </lineage>
</organism>
<dbReference type="InterPro" id="IPR034151">
    <property type="entry name" value="TOPRIM_DnaG_bac"/>
</dbReference>
<dbReference type="Gene3D" id="1.10.860.10">
    <property type="entry name" value="DNAb Helicase, Chain A"/>
    <property type="match status" value="1"/>
</dbReference>
<dbReference type="EMBL" id="JAVRHX010000001">
    <property type="protein sequence ID" value="MDT0593400.1"/>
    <property type="molecule type" value="Genomic_DNA"/>
</dbReference>
<evidence type="ECO:0000256" key="13">
    <source>
        <dbReference type="PIRNR" id="PIRNR002811"/>
    </source>
</evidence>
<keyword evidence="2 12" id="KW-0639">Primosome</keyword>
<keyword evidence="1 12" id="KW-0240">DNA-directed RNA polymerase</keyword>
<keyword evidence="10 12" id="KW-0238">DNA-binding</keyword>
<keyword evidence="3 12" id="KW-0808">Transferase</keyword>
<dbReference type="Gene3D" id="3.40.1360.10">
    <property type="match status" value="1"/>
</dbReference>